<reference evidence="2" key="1">
    <citation type="submission" date="2019-08" db="EMBL/GenBank/DDBJ databases">
        <title>The improved chromosome-level genome for the pearl oyster Pinctada fucata martensii using PacBio sequencing and Hi-C.</title>
        <authorList>
            <person name="Zheng Z."/>
        </authorList>
    </citation>
    <scope>NUCLEOTIDE SEQUENCE</scope>
    <source>
        <strain evidence="2">ZZ-2019</strain>
        <tissue evidence="2">Adductor muscle</tissue>
    </source>
</reference>
<dbReference type="PANTHER" id="PTHR31449">
    <property type="entry name" value="UPF0598 PROTEIN C8ORF82"/>
    <property type="match status" value="1"/>
</dbReference>
<dbReference type="AlphaFoldDB" id="A0AA88XJZ3"/>
<organism evidence="2 3">
    <name type="scientific">Pinctada imbricata</name>
    <name type="common">Atlantic pearl-oyster</name>
    <name type="synonym">Pinctada martensii</name>
    <dbReference type="NCBI Taxonomy" id="66713"/>
    <lineage>
        <taxon>Eukaryota</taxon>
        <taxon>Metazoa</taxon>
        <taxon>Spiralia</taxon>
        <taxon>Lophotrochozoa</taxon>
        <taxon>Mollusca</taxon>
        <taxon>Bivalvia</taxon>
        <taxon>Autobranchia</taxon>
        <taxon>Pteriomorphia</taxon>
        <taxon>Pterioida</taxon>
        <taxon>Pterioidea</taxon>
        <taxon>Pteriidae</taxon>
        <taxon>Pinctada</taxon>
    </lineage>
</organism>
<name>A0AA88XJZ3_PINIB</name>
<dbReference type="EMBL" id="VSWD01000012">
    <property type="protein sequence ID" value="KAK3086736.1"/>
    <property type="molecule type" value="Genomic_DNA"/>
</dbReference>
<sequence>MGSVSFQIPKRFLHYIQGQAYRGKIREYFYFIDHQGQLFLDDAKIKNFTSCFKEKDFLVFFFKRLKLNTTDRFQEEFPYLSPCGRERNYIRCDDRPIVYTHIIHTDNGTDLLSYGGAGNALTVPFQPNKVCMLPNTGRVYYPAFPHLGGIGLVKSSLAIELSKHFEFNNGESNPPTHFHWKDKNIQLTNELMNIMNKSPHEVAELEEET</sequence>
<dbReference type="PANTHER" id="PTHR31449:SF3">
    <property type="entry name" value="UPF0598 PROTEIN C8ORF82"/>
    <property type="match status" value="1"/>
</dbReference>
<comment type="caution">
    <text evidence="2">The sequence shown here is derived from an EMBL/GenBank/DDBJ whole genome shotgun (WGS) entry which is preliminary data.</text>
</comment>
<protein>
    <submittedName>
        <fullName evidence="2">Uncharacterized protein</fullName>
    </submittedName>
</protein>
<evidence type="ECO:0000313" key="3">
    <source>
        <dbReference type="Proteomes" id="UP001186944"/>
    </source>
</evidence>
<accession>A0AA88XJZ3</accession>
<evidence type="ECO:0000313" key="2">
    <source>
        <dbReference type="EMBL" id="KAK3086736.1"/>
    </source>
</evidence>
<dbReference type="InterPro" id="IPR028108">
    <property type="entry name" value="DUF4505"/>
</dbReference>
<proteinExistence type="inferred from homology"/>
<comment type="similarity">
    <text evidence="1">Belongs to the UPF0598 family.</text>
</comment>
<keyword evidence="3" id="KW-1185">Reference proteome</keyword>
<evidence type="ECO:0000256" key="1">
    <source>
        <dbReference type="ARBA" id="ARBA00006322"/>
    </source>
</evidence>
<dbReference type="Pfam" id="PF14956">
    <property type="entry name" value="DUF4505"/>
    <property type="match status" value="1"/>
</dbReference>
<gene>
    <name evidence="2" type="ORF">FSP39_022670</name>
</gene>
<dbReference type="Proteomes" id="UP001186944">
    <property type="component" value="Unassembled WGS sequence"/>
</dbReference>